<evidence type="ECO:0000256" key="4">
    <source>
        <dbReference type="ARBA" id="ARBA00022723"/>
    </source>
</evidence>
<keyword evidence="5 6" id="KW-0408">Iron</keyword>
<comment type="caution">
    <text evidence="8">The sequence shown here is derived from an EMBL/GenBank/DDBJ whole genome shotgun (WGS) entry which is preliminary data.</text>
</comment>
<dbReference type="InterPro" id="IPR050121">
    <property type="entry name" value="Cytochrome_P450_monoxygenase"/>
</dbReference>
<dbReference type="PANTHER" id="PTHR24305">
    <property type="entry name" value="CYTOCHROME P450"/>
    <property type="match status" value="1"/>
</dbReference>
<keyword evidence="4 6" id="KW-0479">Metal-binding</keyword>
<gene>
    <name evidence="8" type="ORF">HII31_03215</name>
</gene>
<evidence type="ECO:0000313" key="8">
    <source>
        <dbReference type="EMBL" id="KAF7195323.1"/>
    </source>
</evidence>
<dbReference type="EMBL" id="JABCIY010000040">
    <property type="protein sequence ID" value="KAF7195323.1"/>
    <property type="molecule type" value="Genomic_DNA"/>
</dbReference>
<dbReference type="GO" id="GO:0016705">
    <property type="term" value="F:oxidoreductase activity, acting on paired donors, with incorporation or reduction of molecular oxygen"/>
    <property type="evidence" value="ECO:0007669"/>
    <property type="project" value="InterPro"/>
</dbReference>
<dbReference type="GO" id="GO:0005506">
    <property type="term" value="F:iron ion binding"/>
    <property type="evidence" value="ECO:0007669"/>
    <property type="project" value="InterPro"/>
</dbReference>
<keyword evidence="7" id="KW-0812">Transmembrane</keyword>
<dbReference type="AlphaFoldDB" id="A0A8H6RQZ7"/>
<dbReference type="Pfam" id="PF00067">
    <property type="entry name" value="p450"/>
    <property type="match status" value="1"/>
</dbReference>
<evidence type="ECO:0000256" key="2">
    <source>
        <dbReference type="ARBA" id="ARBA00010617"/>
    </source>
</evidence>
<reference evidence="8" key="1">
    <citation type="submission" date="2020-04" db="EMBL/GenBank/DDBJ databases">
        <title>Draft genome resource of the tomato pathogen Pseudocercospora fuligena.</title>
        <authorList>
            <person name="Zaccaron A."/>
        </authorList>
    </citation>
    <scope>NUCLEOTIDE SEQUENCE</scope>
    <source>
        <strain evidence="8">PF001</strain>
    </source>
</reference>
<sequence>MNILQNASEHPGLTALIFFSSSIIVYFISKIFYNLFLHPIKSVPGPWLWAATSIPFDYHTFNGTAMHAILSLHKKYGKEVRIAPNEVSFADGSVWREVYTARPEYPKDPKRTNQGIEPVKNIFLADKEDHARFRKLLSHAFSAKGIREQEPRFMGYINLLIERLHEVAERKETIDMVDWMTMTVFDVLGDLTWGESFNGLKDRKVHEWVDISMHSTEFFFKASTLLQNKLGFLIPVLTNRKVLDAVKLNALFSAELTERRAAAGSEARGDFWDKVLIKSSGEDTGKGDGMTLAEMKVNASFLILAGAETTATTLSGVTYLLGRNSRVKEKLVKEIREAFSSQEEIDLTAVGRLTYLQHVIMETLRLYPPVVDGMPRVTPRGGGNVLGRWYPDNISLHTNHMAISHLEENFHRAEEFVPERWAADAPPEFTNDLRADCQPFATGTRNCIGQNLAHAEMRLILSKMLFDFDLELDLAKMGDMDWFSTQKNYGIWFKDPVWVKLKARQR</sequence>
<evidence type="ECO:0000313" key="9">
    <source>
        <dbReference type="Proteomes" id="UP000660729"/>
    </source>
</evidence>
<protein>
    <submittedName>
        <fullName evidence="8">Averantin hydroxylase</fullName>
    </submittedName>
</protein>
<comment type="similarity">
    <text evidence="2">Belongs to the cytochrome P450 family.</text>
</comment>
<organism evidence="8 9">
    <name type="scientific">Pseudocercospora fuligena</name>
    <dbReference type="NCBI Taxonomy" id="685502"/>
    <lineage>
        <taxon>Eukaryota</taxon>
        <taxon>Fungi</taxon>
        <taxon>Dikarya</taxon>
        <taxon>Ascomycota</taxon>
        <taxon>Pezizomycotina</taxon>
        <taxon>Dothideomycetes</taxon>
        <taxon>Dothideomycetidae</taxon>
        <taxon>Mycosphaerellales</taxon>
        <taxon>Mycosphaerellaceae</taxon>
        <taxon>Pseudocercospora</taxon>
    </lineage>
</organism>
<feature type="transmembrane region" description="Helical" evidence="7">
    <location>
        <begin position="12"/>
        <end position="33"/>
    </location>
</feature>
<evidence type="ECO:0000256" key="6">
    <source>
        <dbReference type="PIRSR" id="PIRSR602401-1"/>
    </source>
</evidence>
<evidence type="ECO:0000256" key="5">
    <source>
        <dbReference type="ARBA" id="ARBA00023004"/>
    </source>
</evidence>
<comment type="cofactor">
    <cofactor evidence="1 6">
        <name>heme</name>
        <dbReference type="ChEBI" id="CHEBI:30413"/>
    </cofactor>
</comment>
<dbReference type="Proteomes" id="UP000660729">
    <property type="component" value="Unassembled WGS sequence"/>
</dbReference>
<feature type="binding site" description="axial binding residue" evidence="6">
    <location>
        <position position="447"/>
    </location>
    <ligand>
        <name>heme</name>
        <dbReference type="ChEBI" id="CHEBI:30413"/>
    </ligand>
    <ligandPart>
        <name>Fe</name>
        <dbReference type="ChEBI" id="CHEBI:18248"/>
    </ligandPart>
</feature>
<dbReference type="InterPro" id="IPR001128">
    <property type="entry name" value="Cyt_P450"/>
</dbReference>
<dbReference type="PANTHER" id="PTHR24305:SF210">
    <property type="entry name" value="CYTOCHROME P450 MONOOXYGENASE ASQL-RELATED"/>
    <property type="match status" value="1"/>
</dbReference>
<proteinExistence type="inferred from homology"/>
<keyword evidence="3 6" id="KW-0349">Heme</keyword>
<dbReference type="PRINTS" id="PR00463">
    <property type="entry name" value="EP450I"/>
</dbReference>
<dbReference type="CDD" id="cd11058">
    <property type="entry name" value="CYP60B-like"/>
    <property type="match status" value="1"/>
</dbReference>
<dbReference type="Gene3D" id="1.10.630.10">
    <property type="entry name" value="Cytochrome P450"/>
    <property type="match status" value="1"/>
</dbReference>
<dbReference type="PRINTS" id="PR00385">
    <property type="entry name" value="P450"/>
</dbReference>
<dbReference type="InterPro" id="IPR002401">
    <property type="entry name" value="Cyt_P450_E_grp-I"/>
</dbReference>
<evidence type="ECO:0000256" key="3">
    <source>
        <dbReference type="ARBA" id="ARBA00022617"/>
    </source>
</evidence>
<dbReference type="GO" id="GO:0020037">
    <property type="term" value="F:heme binding"/>
    <property type="evidence" value="ECO:0007669"/>
    <property type="project" value="InterPro"/>
</dbReference>
<evidence type="ECO:0000256" key="7">
    <source>
        <dbReference type="SAM" id="Phobius"/>
    </source>
</evidence>
<keyword evidence="7" id="KW-0472">Membrane</keyword>
<evidence type="ECO:0000256" key="1">
    <source>
        <dbReference type="ARBA" id="ARBA00001971"/>
    </source>
</evidence>
<dbReference type="OrthoDB" id="1470350at2759"/>
<keyword evidence="9" id="KW-1185">Reference proteome</keyword>
<accession>A0A8H6RQZ7</accession>
<keyword evidence="7" id="KW-1133">Transmembrane helix</keyword>
<dbReference type="GO" id="GO:0004497">
    <property type="term" value="F:monooxygenase activity"/>
    <property type="evidence" value="ECO:0007669"/>
    <property type="project" value="InterPro"/>
</dbReference>
<dbReference type="InterPro" id="IPR036396">
    <property type="entry name" value="Cyt_P450_sf"/>
</dbReference>
<dbReference type="SUPFAM" id="SSF48264">
    <property type="entry name" value="Cytochrome P450"/>
    <property type="match status" value="1"/>
</dbReference>
<name>A0A8H6RQZ7_9PEZI</name>